<comment type="similarity">
    <text evidence="14">Belongs to the class I-like SAM-binding methyltransferase superfamily. RsmB/NOP family.</text>
</comment>
<dbReference type="FunFam" id="3.30.2410.10:FF:000003">
    <property type="entry name" value="probable E3 ubiquitin-protein ligase HERC4 isoform X1"/>
    <property type="match status" value="1"/>
</dbReference>
<dbReference type="CDD" id="cd00078">
    <property type="entry name" value="HECTc"/>
    <property type="match status" value="1"/>
</dbReference>
<dbReference type="Gene3D" id="3.30.2410.10">
    <property type="entry name" value="Hect, E3 ligase catalytic domain"/>
    <property type="match status" value="1"/>
</dbReference>
<feature type="repeat" description="RCC1" evidence="13">
    <location>
        <begin position="617"/>
        <end position="689"/>
    </location>
</feature>
<dbReference type="Gene3D" id="3.40.50.150">
    <property type="entry name" value="Vaccinia Virus protein VP39"/>
    <property type="match status" value="1"/>
</dbReference>
<feature type="domain" description="SAM-dependent MTase RsmB/NOP-type" evidence="16">
    <location>
        <begin position="21"/>
        <end position="359"/>
    </location>
</feature>
<feature type="binding site" evidence="14">
    <location>
        <begin position="118"/>
        <end position="124"/>
    </location>
    <ligand>
        <name>S-adenosyl-L-methionine</name>
        <dbReference type="ChEBI" id="CHEBI:59789"/>
    </ligand>
</feature>
<evidence type="ECO:0000256" key="11">
    <source>
        <dbReference type="ARBA" id="ARBA00023242"/>
    </source>
</evidence>
<feature type="active site" description="Glycyl thioester intermediate" evidence="12">
    <location>
        <position position="1523"/>
    </location>
</feature>
<evidence type="ECO:0000256" key="12">
    <source>
        <dbReference type="PROSITE-ProRule" id="PRU00104"/>
    </source>
</evidence>
<evidence type="ECO:0000256" key="9">
    <source>
        <dbReference type="ARBA" id="ARBA00022786"/>
    </source>
</evidence>
<reference evidence="19" key="1">
    <citation type="submission" date="2016-04" db="UniProtKB">
        <authorList>
            <consortium name="WormBaseParasite"/>
        </authorList>
    </citation>
    <scope>IDENTIFICATION</scope>
</reference>
<feature type="active site" description="Nucleophile" evidence="14">
    <location>
        <position position="251"/>
    </location>
</feature>
<dbReference type="GO" id="GO:0005737">
    <property type="term" value="C:cytoplasm"/>
    <property type="evidence" value="ECO:0007669"/>
    <property type="project" value="TreeGrafter"/>
</dbReference>
<feature type="repeat" description="RCC1" evidence="13">
    <location>
        <begin position="744"/>
        <end position="794"/>
    </location>
</feature>
<dbReference type="OrthoDB" id="16281at2759"/>
<dbReference type="PRINTS" id="PR02008">
    <property type="entry name" value="RCMTFAMILY"/>
</dbReference>
<dbReference type="GO" id="GO:0005634">
    <property type="term" value="C:nucleus"/>
    <property type="evidence" value="ECO:0007669"/>
    <property type="project" value="UniProtKB-SubCell"/>
</dbReference>
<keyword evidence="11" id="KW-0539">Nucleus</keyword>
<evidence type="ECO:0000256" key="6">
    <source>
        <dbReference type="ARBA" id="ARBA00022691"/>
    </source>
</evidence>
<organism evidence="19">
    <name type="scientific">Angiostrongylus costaricensis</name>
    <name type="common">Nematode worm</name>
    <dbReference type="NCBI Taxonomy" id="334426"/>
    <lineage>
        <taxon>Eukaryota</taxon>
        <taxon>Metazoa</taxon>
        <taxon>Ecdysozoa</taxon>
        <taxon>Nematoda</taxon>
        <taxon>Chromadorea</taxon>
        <taxon>Rhabditida</taxon>
        <taxon>Rhabditina</taxon>
        <taxon>Rhabditomorpha</taxon>
        <taxon>Strongyloidea</taxon>
        <taxon>Metastrongylidae</taxon>
        <taxon>Angiostrongylus</taxon>
    </lineage>
</organism>
<dbReference type="InterPro" id="IPR035983">
    <property type="entry name" value="Hect_E3_ubiquitin_ligase"/>
</dbReference>
<keyword evidence="7" id="KW-0819">tRNA processing</keyword>
<dbReference type="GO" id="GO:0030488">
    <property type="term" value="P:tRNA methylation"/>
    <property type="evidence" value="ECO:0007669"/>
    <property type="project" value="TreeGrafter"/>
</dbReference>
<dbReference type="InterPro" id="IPR023267">
    <property type="entry name" value="RCMT"/>
</dbReference>
<dbReference type="PROSITE" id="PS50012">
    <property type="entry name" value="RCC1_3"/>
    <property type="match status" value="6"/>
</dbReference>
<evidence type="ECO:0000256" key="8">
    <source>
        <dbReference type="ARBA" id="ARBA00022737"/>
    </source>
</evidence>
<name>A0A158PG83_ANGCS</name>
<dbReference type="SUPFAM" id="SSF53335">
    <property type="entry name" value="S-adenosyl-L-methionine-dependent methyltransferases"/>
    <property type="match status" value="1"/>
</dbReference>
<keyword evidence="6 14" id="KW-0949">S-adenosyl-L-methionine</keyword>
<evidence type="ECO:0000259" key="16">
    <source>
        <dbReference type="PROSITE" id="PS51686"/>
    </source>
</evidence>
<dbReference type="InterPro" id="IPR000569">
    <property type="entry name" value="HECT_dom"/>
</dbReference>
<evidence type="ECO:0000256" key="7">
    <source>
        <dbReference type="ARBA" id="ARBA00022694"/>
    </source>
</evidence>
<dbReference type="SUPFAM" id="SSF56204">
    <property type="entry name" value="Hect, E3 ligase catalytic domain"/>
    <property type="match status" value="1"/>
</dbReference>
<keyword evidence="5 14" id="KW-0808">Transferase</keyword>
<keyword evidence="18" id="KW-1185">Reference proteome</keyword>
<keyword evidence="3" id="KW-0820">tRNA-binding</keyword>
<gene>
    <name evidence="17" type="ORF">ACOC_LOCUS4942</name>
</gene>
<dbReference type="PANTHER" id="PTHR22808">
    <property type="entry name" value="NCL1 YEAST -RELATED NOL1/NOP2/FMU SUN DOMAIN-CONTAINING"/>
    <property type="match status" value="1"/>
</dbReference>
<dbReference type="Pfam" id="PF01189">
    <property type="entry name" value="Methyltr_RsmB-F"/>
    <property type="match status" value="1"/>
</dbReference>
<reference evidence="17 18" key="2">
    <citation type="submission" date="2018-11" db="EMBL/GenBank/DDBJ databases">
        <authorList>
            <consortium name="Pathogen Informatics"/>
        </authorList>
    </citation>
    <scope>NUCLEOTIDE SEQUENCE [LARGE SCALE GENOMIC DNA]</scope>
    <source>
        <strain evidence="17 18">Costa Rica</strain>
    </source>
</reference>
<comment type="subcellular location">
    <subcellularLocation>
        <location evidence="1">Nucleus</location>
    </subcellularLocation>
</comment>
<feature type="domain" description="HECT" evidence="15">
    <location>
        <begin position="1203"/>
        <end position="1555"/>
    </location>
</feature>
<dbReference type="Proteomes" id="UP000267027">
    <property type="component" value="Unassembled WGS sequence"/>
</dbReference>
<dbReference type="PROSITE" id="PS50237">
    <property type="entry name" value="HECT"/>
    <property type="match status" value="1"/>
</dbReference>
<evidence type="ECO:0000256" key="14">
    <source>
        <dbReference type="PROSITE-ProRule" id="PRU01023"/>
    </source>
</evidence>
<dbReference type="Pfam" id="PF25376">
    <property type="entry name" value="Pre-PUA_NSUN2"/>
    <property type="match status" value="2"/>
</dbReference>
<dbReference type="Pfam" id="PF00632">
    <property type="entry name" value="HECT"/>
    <property type="match status" value="1"/>
</dbReference>
<dbReference type="EC" id="2.1.1.203" evidence="2"/>
<dbReference type="PROSITE" id="PS51686">
    <property type="entry name" value="SAM_MT_RSMB_NOP"/>
    <property type="match status" value="1"/>
</dbReference>
<dbReference type="GO" id="GO:0000049">
    <property type="term" value="F:tRNA binding"/>
    <property type="evidence" value="ECO:0007669"/>
    <property type="project" value="UniProtKB-KW"/>
</dbReference>
<dbReference type="Gene3D" id="2.130.10.30">
    <property type="entry name" value="Regulator of chromosome condensation 1/beta-lactamase-inhibitor protein II"/>
    <property type="match status" value="3"/>
</dbReference>
<dbReference type="GO" id="GO:0016428">
    <property type="term" value="F:tRNA (cytidine-5-)-methyltransferase activity"/>
    <property type="evidence" value="ECO:0007669"/>
    <property type="project" value="InterPro"/>
</dbReference>
<dbReference type="Gene3D" id="3.30.2160.10">
    <property type="entry name" value="Hect, E3 ligase catalytic domain"/>
    <property type="match status" value="1"/>
</dbReference>
<dbReference type="SUPFAM" id="SSF50985">
    <property type="entry name" value="RCC1/BLIP-II"/>
    <property type="match status" value="2"/>
</dbReference>
<dbReference type="InterPro" id="IPR000408">
    <property type="entry name" value="Reg_chr_condens"/>
</dbReference>
<feature type="binding site" evidence="14">
    <location>
        <position position="198"/>
    </location>
    <ligand>
        <name>S-adenosyl-L-methionine</name>
        <dbReference type="ChEBI" id="CHEBI:59789"/>
    </ligand>
</feature>
<sequence>MLFATLCEPIFQCRFVSRVVISKDRDRLIHEMETKFFIPLSQSECSDVYEPKPLPWYPGAYQTRMTRTEVRSHPILAHFHNFLVTEAGLGHISRQEAVSMIPPLLLNPKADHIVLDMCAAPGSKTAQLVEMMHENTNTPNGMLVANDIDKKRCYMLIHQTLKRFHTANCVVICEDAARMPILKGKDDDHLKFDRILCDVICSGDGTLRKNPEIWLKWTPQDGLALHRMQLSIARRGAELLKVGGRMVYSTCSMNPIEDEAVVAQLIRESKGALRLCDTHPLLPKLIGLRGVSVWKVFDRDMNFYEKPSDVPDPLRKMICESCFAPSEVEKASLHLEYCMRIVPHHQDTGGFFVALIEKIAVNSFNNAVTVSGPAFRKHKMFKDEPFTFLKKDDERWLDIKNHYGIREDFEYENLFSRRLAENDVNCRQLFYANNAVKDFVACAFFSFVGYLTGNVFGILSSFQQRNMTTVSIQNAGMKMFSRNERKVEKTRFRLSQEGIKHLLPFLNKQLVEIGKDDMLKILKTDEAMIPLESLRCKDAVREQSAGSLVLYSDRSNPVCTWVGFHTVSPYLCKEERIHMLRMMGVDCSEIEQMMRSKRKHKVLINWNRPSLLPEMRRELLGCGLSEDGQLGLGSRNSACVKIPEKIVEEIHGGFFVINICLVGAPINTNGTTVTSISCGEKHTLILDEGGKMWSVGGNEDGQLGRGGRGPGSFTIYPVSFSGGVQIIQVRMSGRSHSLAVAEDGRLFAWGSNEYGQLAMPREIPWQETPKRVGQLTEVVQVACGPLHCIALLEKQVPHLSRCYMKLTDILAGGDVVVWGEQADGAILHTPQIVTQLVGIPIVRVAAGGRHCVVVSAGGGIYSWGHNEYGQLGTGDTSPRSTPFFLEGMGSMHIIEAYCGDSHTLLLSEEGRLFAFGSDAQEKKQTVSWNLFRNHSLVVIGGRLYPFGQNANGQLGNGLAVNQTVPRQTEELDHVVAVFAGFDQSFIIRAVGAPVSAAGPNYPLRTPRFLSKAEVLNLLARHEKFYLIGLLESVFSSVSCINGSFLYQFEQRFLYEQNNFGVNLDDVMETFGALEESNDARQYGELIIECCHMSVFRDDFNPVIVTSIEPLRVYLILVWVHVFVTDEDKGSQVTCWSNYPFLMNAAAKGELLYVEAIISMQTSINGARLNLFGFNLFIEQPFFELTVRRQHIVQDTINGLLNSDRRYLHRPLKVQFMGEDAEDAGGVQKEFFMILFQKLLQSEYGMFIEDPDSHLVWFSGYDVQEVHYYKMVGILCGLAVYNSVLVAFPFPLAVYKMLLDQRPTLEDLTELSPVEGRSLQELLDYQGDDFELSPNFAQQIAKIEKERVVNYVRTDVFCLNFTISYAAFGSTATMELKPDGANVPVTQSNKTSYVELYVHHRLCIGRNGEVERQAAAFRDGFKMVLNSRIIAFFQPRELMELVVGNENYDWSELRKIVHYKGEYHANHPAILAFWKAFFELGVDERKQFLQFLMGSTRLPVGGMSALKMYVQPTAPEVLPVAHTCFNLLDLPNISDSKEMLRRLRISIQHTQGFTLA</sequence>
<feature type="repeat" description="RCC1" evidence="13">
    <location>
        <begin position="813"/>
        <end position="857"/>
    </location>
</feature>
<protein>
    <recommendedName>
        <fullName evidence="2">tRNA (cytosine(34)-C(5))-methyltransferase</fullName>
        <ecNumber evidence="2">2.1.1.203</ecNumber>
    </recommendedName>
</protein>
<dbReference type="STRING" id="334426.A0A158PG83"/>
<feature type="repeat" description="RCC1" evidence="13">
    <location>
        <begin position="941"/>
        <end position="990"/>
    </location>
</feature>
<dbReference type="PANTHER" id="PTHR22808:SF1">
    <property type="entry name" value="RNA CYTOSINE-C(5)-METHYLTRANSFERASE NSUN2-RELATED"/>
    <property type="match status" value="1"/>
</dbReference>
<dbReference type="OMA" id="KMICESC"/>
<dbReference type="InterPro" id="IPR029063">
    <property type="entry name" value="SAM-dependent_MTases_sf"/>
</dbReference>
<evidence type="ECO:0000256" key="2">
    <source>
        <dbReference type="ARBA" id="ARBA00012629"/>
    </source>
</evidence>
<dbReference type="InterPro" id="IPR057285">
    <property type="entry name" value="Pre-PUA_NSUN2"/>
</dbReference>
<evidence type="ECO:0000256" key="13">
    <source>
        <dbReference type="PROSITE-ProRule" id="PRU00235"/>
    </source>
</evidence>
<dbReference type="EMBL" id="UYYA01003838">
    <property type="protein sequence ID" value="VDM56527.1"/>
    <property type="molecule type" value="Genomic_DNA"/>
</dbReference>
<keyword evidence="10 14" id="KW-0694">RNA-binding</keyword>
<keyword evidence="4 14" id="KW-0489">Methyltransferase</keyword>
<evidence type="ECO:0000256" key="3">
    <source>
        <dbReference type="ARBA" id="ARBA00022555"/>
    </source>
</evidence>
<evidence type="ECO:0000256" key="1">
    <source>
        <dbReference type="ARBA" id="ARBA00004123"/>
    </source>
</evidence>
<dbReference type="Pfam" id="PF25390">
    <property type="entry name" value="WD40_RLD"/>
    <property type="match status" value="1"/>
</dbReference>
<dbReference type="InterPro" id="IPR001678">
    <property type="entry name" value="MeTrfase_RsmB-F_NOP2_dom"/>
</dbReference>
<dbReference type="GO" id="GO:0004842">
    <property type="term" value="F:ubiquitin-protein transferase activity"/>
    <property type="evidence" value="ECO:0007669"/>
    <property type="project" value="InterPro"/>
</dbReference>
<dbReference type="InterPro" id="IPR057286">
    <property type="entry name" value="PUA_NSUN2"/>
</dbReference>
<evidence type="ECO:0000313" key="17">
    <source>
        <dbReference type="EMBL" id="VDM56527.1"/>
    </source>
</evidence>
<proteinExistence type="inferred from homology"/>
<dbReference type="InterPro" id="IPR009091">
    <property type="entry name" value="RCC1/BLIP-II"/>
</dbReference>
<dbReference type="Pfam" id="PF25378">
    <property type="entry name" value="PUA_NSUN2"/>
    <property type="match status" value="1"/>
</dbReference>
<dbReference type="WBParaSite" id="ACOC_0000494101-mRNA-1">
    <property type="protein sequence ID" value="ACOC_0000494101-mRNA-1"/>
    <property type="gene ID" value="ACOC_0000494101"/>
</dbReference>
<dbReference type="PRINTS" id="PR02011">
    <property type="entry name" value="RCMTNCL1"/>
</dbReference>
<feature type="binding site" evidence="14">
    <location>
        <position position="175"/>
    </location>
    <ligand>
        <name>S-adenosyl-L-methionine</name>
        <dbReference type="ChEBI" id="CHEBI:59789"/>
    </ligand>
</feature>
<feature type="repeat" description="RCC1" evidence="13">
    <location>
        <begin position="690"/>
        <end position="743"/>
    </location>
</feature>
<feature type="repeat" description="RCC1" evidence="13">
    <location>
        <begin position="858"/>
        <end position="909"/>
    </location>
</feature>
<evidence type="ECO:0000256" key="4">
    <source>
        <dbReference type="ARBA" id="ARBA00022603"/>
    </source>
</evidence>
<keyword evidence="9 12" id="KW-0833">Ubl conjugation pathway</keyword>
<evidence type="ECO:0000259" key="15">
    <source>
        <dbReference type="PROSITE" id="PS50237"/>
    </source>
</evidence>
<evidence type="ECO:0000313" key="18">
    <source>
        <dbReference type="Proteomes" id="UP000267027"/>
    </source>
</evidence>
<accession>A0A158PG83</accession>
<evidence type="ECO:0000313" key="19">
    <source>
        <dbReference type="WBParaSite" id="ACOC_0000494101-mRNA-1"/>
    </source>
</evidence>
<evidence type="ECO:0000256" key="5">
    <source>
        <dbReference type="ARBA" id="ARBA00022679"/>
    </source>
</evidence>
<dbReference type="InterPro" id="IPR023270">
    <property type="entry name" value="RCMT_NCL1"/>
</dbReference>
<keyword evidence="8" id="KW-0677">Repeat</keyword>
<dbReference type="InterPro" id="IPR058923">
    <property type="entry name" value="RCC1-like_dom"/>
</dbReference>
<dbReference type="InterPro" id="IPR049560">
    <property type="entry name" value="MeTrfase_RsmB-F_NOP2_cat"/>
</dbReference>
<evidence type="ECO:0000256" key="10">
    <source>
        <dbReference type="ARBA" id="ARBA00022884"/>
    </source>
</evidence>
<dbReference type="Gene3D" id="3.90.1750.10">
    <property type="entry name" value="Hect, E3 ligase catalytic domains"/>
    <property type="match status" value="1"/>
</dbReference>
<feature type="binding site" evidence="14">
    <location>
        <position position="147"/>
    </location>
    <ligand>
        <name>S-adenosyl-L-methionine</name>
        <dbReference type="ChEBI" id="CHEBI:59789"/>
    </ligand>
</feature>
<dbReference type="SMART" id="SM00119">
    <property type="entry name" value="HECTc"/>
    <property type="match status" value="1"/>
</dbReference>